<feature type="compositionally biased region" description="Basic and acidic residues" evidence="1">
    <location>
        <begin position="85"/>
        <end position="95"/>
    </location>
</feature>
<reference evidence="2" key="1">
    <citation type="journal article" date="2020" name="Stud. Mycol.">
        <title>101 Dothideomycetes genomes: a test case for predicting lifestyles and emergence of pathogens.</title>
        <authorList>
            <person name="Haridas S."/>
            <person name="Albert R."/>
            <person name="Binder M."/>
            <person name="Bloem J."/>
            <person name="Labutti K."/>
            <person name="Salamov A."/>
            <person name="Andreopoulos B."/>
            <person name="Baker S."/>
            <person name="Barry K."/>
            <person name="Bills G."/>
            <person name="Bluhm B."/>
            <person name="Cannon C."/>
            <person name="Castanera R."/>
            <person name="Culley D."/>
            <person name="Daum C."/>
            <person name="Ezra D."/>
            <person name="Gonzalez J."/>
            <person name="Henrissat B."/>
            <person name="Kuo A."/>
            <person name="Liang C."/>
            <person name="Lipzen A."/>
            <person name="Lutzoni F."/>
            <person name="Magnuson J."/>
            <person name="Mondo S."/>
            <person name="Nolan M."/>
            <person name="Ohm R."/>
            <person name="Pangilinan J."/>
            <person name="Park H.-J."/>
            <person name="Ramirez L."/>
            <person name="Alfaro M."/>
            <person name="Sun H."/>
            <person name="Tritt A."/>
            <person name="Yoshinaga Y."/>
            <person name="Zwiers L.-H."/>
            <person name="Turgeon B."/>
            <person name="Goodwin S."/>
            <person name="Spatafora J."/>
            <person name="Crous P."/>
            <person name="Grigoriev I."/>
        </authorList>
    </citation>
    <scope>NUCLEOTIDE SEQUENCE</scope>
    <source>
        <strain evidence="2">CBS 121739</strain>
    </source>
</reference>
<accession>A0A6A6W6W1</accession>
<dbReference type="GeneID" id="54482207"/>
<feature type="region of interest" description="Disordered" evidence="1">
    <location>
        <begin position="85"/>
        <end position="128"/>
    </location>
</feature>
<gene>
    <name evidence="2" type="ORF">EJ05DRAFT_372427</name>
</gene>
<feature type="compositionally biased region" description="Basic residues" evidence="1">
    <location>
        <begin position="9"/>
        <end position="22"/>
    </location>
</feature>
<organism evidence="2 3">
    <name type="scientific">Pseudovirgaria hyperparasitica</name>
    <dbReference type="NCBI Taxonomy" id="470096"/>
    <lineage>
        <taxon>Eukaryota</taxon>
        <taxon>Fungi</taxon>
        <taxon>Dikarya</taxon>
        <taxon>Ascomycota</taxon>
        <taxon>Pezizomycotina</taxon>
        <taxon>Dothideomycetes</taxon>
        <taxon>Dothideomycetes incertae sedis</taxon>
        <taxon>Acrospermales</taxon>
        <taxon>Acrospermaceae</taxon>
        <taxon>Pseudovirgaria</taxon>
    </lineage>
</organism>
<evidence type="ECO:0000313" key="3">
    <source>
        <dbReference type="Proteomes" id="UP000799437"/>
    </source>
</evidence>
<sequence length="169" mass="19192">MFPVSSGARTRRNTKRKLTTTRQHRLHNCGQEIPRQILRGGKNWAWAGKSWAFWGGERLGILEFEGFLGNKRGRASWASCLDRDRSRDSDREAKRPTLQAGKPRHQPNLLASLNRADAQPTQRSWQEKEDEGCMGLDVQYGASLCSWLLSCRAWDVGTGQDTERPAHVC</sequence>
<dbReference type="EMBL" id="ML996572">
    <property type="protein sequence ID" value="KAF2757939.1"/>
    <property type="molecule type" value="Genomic_DNA"/>
</dbReference>
<protein>
    <submittedName>
        <fullName evidence="2">Uncharacterized protein</fullName>
    </submittedName>
</protein>
<proteinExistence type="predicted"/>
<dbReference type="AlphaFoldDB" id="A0A6A6W6W1"/>
<dbReference type="RefSeq" id="XP_033600390.1">
    <property type="nucleotide sequence ID" value="XM_033741153.1"/>
</dbReference>
<feature type="region of interest" description="Disordered" evidence="1">
    <location>
        <begin position="1"/>
        <end position="22"/>
    </location>
</feature>
<evidence type="ECO:0000256" key="1">
    <source>
        <dbReference type="SAM" id="MobiDB-lite"/>
    </source>
</evidence>
<keyword evidence="3" id="KW-1185">Reference proteome</keyword>
<name>A0A6A6W6W1_9PEZI</name>
<evidence type="ECO:0000313" key="2">
    <source>
        <dbReference type="EMBL" id="KAF2757939.1"/>
    </source>
</evidence>
<dbReference type="Proteomes" id="UP000799437">
    <property type="component" value="Unassembled WGS sequence"/>
</dbReference>